<evidence type="ECO:0000256" key="2">
    <source>
        <dbReference type="SAM" id="Phobius"/>
    </source>
</evidence>
<sequence length="158" mass="16595">MSRYSLSIAIALFPTCSNTYCQIGHRTTDKPRRGRPHAATTYPCLPTPEQPRSHHNQPTRPATRQAGPTALLFLLGMAVFHSFFLASRRMGPSLLLSPLRQPSGVTACAFHSRANAASTSSSTTSFLLSCPPGASASFAEAAAAAVAATVAPAAVSLR</sequence>
<keyword evidence="2" id="KW-1133">Transmembrane helix</keyword>
<proteinExistence type="predicted"/>
<keyword evidence="4" id="KW-1185">Reference proteome</keyword>
<organism evidence="3 4">
    <name type="scientific">Phyllosticta capitalensis</name>
    <dbReference type="NCBI Taxonomy" id="121624"/>
    <lineage>
        <taxon>Eukaryota</taxon>
        <taxon>Fungi</taxon>
        <taxon>Dikarya</taxon>
        <taxon>Ascomycota</taxon>
        <taxon>Pezizomycotina</taxon>
        <taxon>Dothideomycetes</taxon>
        <taxon>Dothideomycetes incertae sedis</taxon>
        <taxon>Botryosphaeriales</taxon>
        <taxon>Phyllostictaceae</taxon>
        <taxon>Phyllosticta</taxon>
    </lineage>
</organism>
<dbReference type="EMBL" id="JBBWRZ010000014">
    <property type="protein sequence ID" value="KAK8223275.1"/>
    <property type="molecule type" value="Genomic_DNA"/>
</dbReference>
<name>A0ABR1YA38_9PEZI</name>
<comment type="caution">
    <text evidence="3">The sequence shown here is derived from an EMBL/GenBank/DDBJ whole genome shotgun (WGS) entry which is preliminary data.</text>
</comment>
<evidence type="ECO:0000256" key="1">
    <source>
        <dbReference type="SAM" id="MobiDB-lite"/>
    </source>
</evidence>
<keyword evidence="2" id="KW-0472">Membrane</keyword>
<evidence type="ECO:0000313" key="4">
    <source>
        <dbReference type="Proteomes" id="UP001492380"/>
    </source>
</evidence>
<feature type="transmembrane region" description="Helical" evidence="2">
    <location>
        <begin position="66"/>
        <end position="86"/>
    </location>
</feature>
<dbReference type="Proteomes" id="UP001492380">
    <property type="component" value="Unassembled WGS sequence"/>
</dbReference>
<feature type="region of interest" description="Disordered" evidence="1">
    <location>
        <begin position="26"/>
        <end position="63"/>
    </location>
</feature>
<evidence type="ECO:0000313" key="3">
    <source>
        <dbReference type="EMBL" id="KAK8223275.1"/>
    </source>
</evidence>
<keyword evidence="2" id="KW-0812">Transmembrane</keyword>
<gene>
    <name evidence="3" type="ORF">HDK90DRAFT_499961</name>
</gene>
<reference evidence="3 4" key="1">
    <citation type="submission" date="2024-04" db="EMBL/GenBank/DDBJ databases">
        <title>Phyllosticta paracitricarpa is synonymous to the EU quarantine fungus P. citricarpa based on phylogenomic analyses.</title>
        <authorList>
            <consortium name="Lawrence Berkeley National Laboratory"/>
            <person name="Van Ingen-Buijs V.A."/>
            <person name="Van Westerhoven A.C."/>
            <person name="Haridas S."/>
            <person name="Skiadas P."/>
            <person name="Martin F."/>
            <person name="Groenewald J.Z."/>
            <person name="Crous P.W."/>
            <person name="Seidl M.F."/>
        </authorList>
    </citation>
    <scope>NUCLEOTIDE SEQUENCE [LARGE SCALE GENOMIC DNA]</scope>
    <source>
        <strain evidence="3 4">CBS 123374</strain>
    </source>
</reference>
<accession>A0ABR1YA38</accession>
<protein>
    <submittedName>
        <fullName evidence="3">Uncharacterized protein</fullName>
    </submittedName>
</protein>